<dbReference type="PANTHER" id="PTHR37254:SF1">
    <property type="entry name" value="OS01G0100500 PROTEIN"/>
    <property type="match status" value="1"/>
</dbReference>
<name>A0A5P1F7P3_ASPOF</name>
<organism evidence="3 4">
    <name type="scientific">Asparagus officinalis</name>
    <name type="common">Garden asparagus</name>
    <dbReference type="NCBI Taxonomy" id="4686"/>
    <lineage>
        <taxon>Eukaryota</taxon>
        <taxon>Viridiplantae</taxon>
        <taxon>Streptophyta</taxon>
        <taxon>Embryophyta</taxon>
        <taxon>Tracheophyta</taxon>
        <taxon>Spermatophyta</taxon>
        <taxon>Magnoliopsida</taxon>
        <taxon>Liliopsida</taxon>
        <taxon>Asparagales</taxon>
        <taxon>Asparagaceae</taxon>
        <taxon>Asparagoideae</taxon>
        <taxon>Asparagus</taxon>
    </lineage>
</organism>
<accession>A0A5P1F7P3</accession>
<keyword evidence="2" id="KW-1133">Transmembrane helix</keyword>
<dbReference type="OMA" id="NEDTIMR"/>
<keyword evidence="2" id="KW-0812">Transmembrane</keyword>
<evidence type="ECO:0000313" key="3">
    <source>
        <dbReference type="EMBL" id="ONK72520.1"/>
    </source>
</evidence>
<dbReference type="Proteomes" id="UP000243459">
    <property type="component" value="Chromosome 4"/>
</dbReference>
<reference evidence="4" key="1">
    <citation type="journal article" date="2017" name="Nat. Commun.">
        <title>The asparagus genome sheds light on the origin and evolution of a young Y chromosome.</title>
        <authorList>
            <person name="Harkess A."/>
            <person name="Zhou J."/>
            <person name="Xu C."/>
            <person name="Bowers J.E."/>
            <person name="Van der Hulst R."/>
            <person name="Ayyampalayam S."/>
            <person name="Mercati F."/>
            <person name="Riccardi P."/>
            <person name="McKain M.R."/>
            <person name="Kakrana A."/>
            <person name="Tang H."/>
            <person name="Ray J."/>
            <person name="Groenendijk J."/>
            <person name="Arikit S."/>
            <person name="Mathioni S.M."/>
            <person name="Nakano M."/>
            <person name="Shan H."/>
            <person name="Telgmann-Rauber A."/>
            <person name="Kanno A."/>
            <person name="Yue Z."/>
            <person name="Chen H."/>
            <person name="Li W."/>
            <person name="Chen Y."/>
            <person name="Xu X."/>
            <person name="Zhang Y."/>
            <person name="Luo S."/>
            <person name="Chen H."/>
            <person name="Gao J."/>
            <person name="Mao Z."/>
            <person name="Pires J.C."/>
            <person name="Luo M."/>
            <person name="Kudrna D."/>
            <person name="Wing R.A."/>
            <person name="Meyers B.C."/>
            <person name="Yi K."/>
            <person name="Kong H."/>
            <person name="Lavrijsen P."/>
            <person name="Sunseri F."/>
            <person name="Falavigna A."/>
            <person name="Ye Y."/>
            <person name="Leebens-Mack J.H."/>
            <person name="Chen G."/>
        </authorList>
    </citation>
    <scope>NUCLEOTIDE SEQUENCE [LARGE SCALE GENOMIC DNA]</scope>
    <source>
        <strain evidence="4">cv. DH0086</strain>
    </source>
</reference>
<proteinExistence type="predicted"/>
<dbReference type="Gramene" id="ONK72520">
    <property type="protein sequence ID" value="ONK72520"/>
    <property type="gene ID" value="A4U43_C04F20270"/>
</dbReference>
<gene>
    <name evidence="3" type="ORF">A4U43_C04F20270</name>
</gene>
<evidence type="ECO:0000313" key="4">
    <source>
        <dbReference type="Proteomes" id="UP000243459"/>
    </source>
</evidence>
<sequence length="529" mass="58804">MAPPPICPPNSFLYNSTLCACDPGYYFTINTTCVAFDAPAGDFVVVNSAVEHNGPTFLNSMLPLDALRRLTAAAGHGADWGNAGDDIAVACVLLGGEDWEIGWRGDRLEDLKVVKKRKTELGGTFSVASWILFVGLLSALLYQVITRRSIEVHRVRPANAPDLLSFVNDMEFNITAISSMSCSHLRGLDKLVIGTPGSIYFRVHPLASYTNYSCYNTSRGPTISFKCNRCKVPSEDHYISWQFVDLANDPATAVGFQFNLTAKAHGDDRHLSFVSGTLKSGSSRNDCPQTFRGQDMNILKIHLFPQKFTYLHNLRLIQPLLHDFLPGSSFSDVGDLRASLQSSKGGVVNTTLYISYLSDYIVEVDKQKIVGIVSFLADVGGLYTISLAIFLYFLLQCEARFKKLRNEDTIMRSIRSQRRAQRRWDTLRKYVNYTWGRSNLNMKRSSKRHDGLLPVPLCGVGSLHKLKQPSRRSSIYHDKMADTPNQTNFAPDAVYTGIIKSITGTTTNFEGGSLPSEHEHEMNDVAKDG</sequence>
<keyword evidence="2" id="KW-0472">Membrane</keyword>
<protein>
    <submittedName>
        <fullName evidence="3">Uncharacterized protein</fullName>
    </submittedName>
</protein>
<dbReference type="EMBL" id="CM007384">
    <property type="protein sequence ID" value="ONK72520.1"/>
    <property type="molecule type" value="Genomic_DNA"/>
</dbReference>
<feature type="region of interest" description="Disordered" evidence="1">
    <location>
        <begin position="509"/>
        <end position="529"/>
    </location>
</feature>
<feature type="compositionally biased region" description="Basic and acidic residues" evidence="1">
    <location>
        <begin position="516"/>
        <end position="529"/>
    </location>
</feature>
<dbReference type="AlphaFoldDB" id="A0A5P1F7P3"/>
<dbReference type="PANTHER" id="PTHR37254">
    <property type="entry name" value="OS01G0100500 PROTEIN"/>
    <property type="match status" value="1"/>
</dbReference>
<evidence type="ECO:0000256" key="2">
    <source>
        <dbReference type="SAM" id="Phobius"/>
    </source>
</evidence>
<feature type="transmembrane region" description="Helical" evidence="2">
    <location>
        <begin position="121"/>
        <end position="145"/>
    </location>
</feature>
<evidence type="ECO:0000256" key="1">
    <source>
        <dbReference type="SAM" id="MobiDB-lite"/>
    </source>
</evidence>
<feature type="transmembrane region" description="Helical" evidence="2">
    <location>
        <begin position="369"/>
        <end position="395"/>
    </location>
</feature>
<keyword evidence="4" id="KW-1185">Reference proteome</keyword>